<proteinExistence type="predicted"/>
<accession>A0ABW4YC18</accession>
<protein>
    <recommendedName>
        <fullName evidence="3">Transposase</fullName>
    </recommendedName>
</protein>
<reference evidence="2" key="1">
    <citation type="journal article" date="2019" name="Int. J. Syst. Evol. Microbiol.">
        <title>The Global Catalogue of Microorganisms (GCM) 10K type strain sequencing project: providing services to taxonomists for standard genome sequencing and annotation.</title>
        <authorList>
            <consortium name="The Broad Institute Genomics Platform"/>
            <consortium name="The Broad Institute Genome Sequencing Center for Infectious Disease"/>
            <person name="Wu L."/>
            <person name="Ma J."/>
        </authorList>
    </citation>
    <scope>NUCLEOTIDE SEQUENCE [LARGE SCALE GENOMIC DNA]</scope>
    <source>
        <strain evidence="2">KACC 12597</strain>
    </source>
</reference>
<gene>
    <name evidence="1" type="ORF">ACFSJC_15010</name>
</gene>
<dbReference type="RefSeq" id="WP_386027855.1">
    <property type="nucleotide sequence ID" value="NZ_JBHUHX010000043.1"/>
</dbReference>
<comment type="caution">
    <text evidence="1">The sequence shown here is derived from an EMBL/GenBank/DDBJ whole genome shotgun (WGS) entry which is preliminary data.</text>
</comment>
<evidence type="ECO:0000313" key="1">
    <source>
        <dbReference type="EMBL" id="MFD2113158.1"/>
    </source>
</evidence>
<organism evidence="1 2">
    <name type="scientific">Thiorhodococcus fuscus</name>
    <dbReference type="NCBI Taxonomy" id="527200"/>
    <lineage>
        <taxon>Bacteria</taxon>
        <taxon>Pseudomonadati</taxon>
        <taxon>Pseudomonadota</taxon>
        <taxon>Gammaproteobacteria</taxon>
        <taxon>Chromatiales</taxon>
        <taxon>Chromatiaceae</taxon>
        <taxon>Thiorhodococcus</taxon>
    </lineage>
</organism>
<evidence type="ECO:0000313" key="2">
    <source>
        <dbReference type="Proteomes" id="UP001597337"/>
    </source>
</evidence>
<sequence>MKSHGFHLEETHLTKPERLERLFALLTLATLWAVHAGVWAHEQQPIRQKNTRAPSVQLLSLWTRPPSAPLAGGAIRFVLC</sequence>
<dbReference type="Proteomes" id="UP001597337">
    <property type="component" value="Unassembled WGS sequence"/>
</dbReference>
<dbReference type="EMBL" id="JBHUHX010000043">
    <property type="protein sequence ID" value="MFD2113158.1"/>
    <property type="molecule type" value="Genomic_DNA"/>
</dbReference>
<name>A0ABW4YC18_9GAMM</name>
<keyword evidence="2" id="KW-1185">Reference proteome</keyword>
<evidence type="ECO:0008006" key="3">
    <source>
        <dbReference type="Google" id="ProtNLM"/>
    </source>
</evidence>